<dbReference type="Gene3D" id="2.30.290.10">
    <property type="entry name" value="BH3618-like"/>
    <property type="match status" value="1"/>
</dbReference>
<protein>
    <submittedName>
        <fullName evidence="4">Flagellar assembly protein FliW</fullName>
    </submittedName>
</protein>
<keyword evidence="4" id="KW-0969">Cilium</keyword>
<dbReference type="Proteomes" id="UP000648352">
    <property type="component" value="Unassembled WGS sequence"/>
</dbReference>
<dbReference type="SUPFAM" id="SSF141457">
    <property type="entry name" value="BH3618-like"/>
    <property type="match status" value="1"/>
</dbReference>
<dbReference type="InterPro" id="IPR003775">
    <property type="entry name" value="Flagellar_assembly_factor_FliW"/>
</dbReference>
<evidence type="ECO:0000313" key="4">
    <source>
        <dbReference type="EMBL" id="MBD7957450.1"/>
    </source>
</evidence>
<sequence length="123" mass="12871">MSAALQFVSPPPGLDPHTSFTLEPVSGSDGLFSLRAVEDAEVRLFLVDPGGLVPDYEPVLSDVQAAELGLESPDEAQLFVVARVTDHGVGVNLLAPVVMNRRTGGAAQVILEGQDLPVRAILG</sequence>
<keyword evidence="5" id="KW-1185">Reference proteome</keyword>
<dbReference type="RefSeq" id="WP_191718654.1">
    <property type="nucleotide sequence ID" value="NZ_JACSQP010000004.1"/>
</dbReference>
<dbReference type="PANTHER" id="PTHR39190">
    <property type="entry name" value="FLAGELLAR ASSEMBLY FACTOR FLIW"/>
    <property type="match status" value="1"/>
</dbReference>
<reference evidence="4 5" key="1">
    <citation type="submission" date="2020-08" db="EMBL/GenBank/DDBJ databases">
        <title>A Genomic Blueprint of the Chicken Gut Microbiome.</title>
        <authorList>
            <person name="Gilroy R."/>
            <person name="Ravi A."/>
            <person name="Getino M."/>
            <person name="Pursley I."/>
            <person name="Horton D.L."/>
            <person name="Alikhan N.-F."/>
            <person name="Baker D."/>
            <person name="Gharbi K."/>
            <person name="Hall N."/>
            <person name="Watson M."/>
            <person name="Adriaenssens E.M."/>
            <person name="Foster-Nyarko E."/>
            <person name="Jarju S."/>
            <person name="Secka A."/>
            <person name="Antonio M."/>
            <person name="Oren A."/>
            <person name="Chaudhuri R."/>
            <person name="La Ragione R.M."/>
            <person name="Hildebrand F."/>
            <person name="Pallen M.J."/>
        </authorList>
    </citation>
    <scope>NUCLEOTIDE SEQUENCE [LARGE SCALE GENOMIC DNA]</scope>
    <source>
        <strain evidence="4 5">Sa4CUA7</strain>
    </source>
</reference>
<evidence type="ECO:0000256" key="3">
    <source>
        <dbReference type="ARBA" id="ARBA00022845"/>
    </source>
</evidence>
<name>A0ABR8S1W4_9MICO</name>
<evidence type="ECO:0000256" key="1">
    <source>
        <dbReference type="ARBA" id="ARBA00022490"/>
    </source>
</evidence>
<organism evidence="4 5">
    <name type="scientific">Microbacterium pullorum</name>
    <dbReference type="NCBI Taxonomy" id="2762236"/>
    <lineage>
        <taxon>Bacteria</taxon>
        <taxon>Bacillati</taxon>
        <taxon>Actinomycetota</taxon>
        <taxon>Actinomycetes</taxon>
        <taxon>Micrococcales</taxon>
        <taxon>Microbacteriaceae</taxon>
        <taxon>Microbacterium</taxon>
    </lineage>
</organism>
<comment type="caution">
    <text evidence="4">The sequence shown here is derived from an EMBL/GenBank/DDBJ whole genome shotgun (WGS) entry which is preliminary data.</text>
</comment>
<gene>
    <name evidence="4" type="ORF">H9651_07345</name>
</gene>
<keyword evidence="3" id="KW-0810">Translation regulation</keyword>
<keyword evidence="4" id="KW-0282">Flagellum</keyword>
<evidence type="ECO:0000313" key="5">
    <source>
        <dbReference type="Proteomes" id="UP000648352"/>
    </source>
</evidence>
<keyword evidence="2" id="KW-1005">Bacterial flagellum biogenesis</keyword>
<dbReference type="InterPro" id="IPR024046">
    <property type="entry name" value="Flagellar_assmbl_FliW_dom_sf"/>
</dbReference>
<dbReference type="Pfam" id="PF02623">
    <property type="entry name" value="FliW"/>
    <property type="match status" value="1"/>
</dbReference>
<dbReference type="EMBL" id="JACSQP010000004">
    <property type="protein sequence ID" value="MBD7957450.1"/>
    <property type="molecule type" value="Genomic_DNA"/>
</dbReference>
<proteinExistence type="predicted"/>
<evidence type="ECO:0000256" key="2">
    <source>
        <dbReference type="ARBA" id="ARBA00022795"/>
    </source>
</evidence>
<keyword evidence="1" id="KW-0963">Cytoplasm</keyword>
<accession>A0ABR8S1W4</accession>
<dbReference type="PANTHER" id="PTHR39190:SF1">
    <property type="entry name" value="FLAGELLAR ASSEMBLY FACTOR FLIW"/>
    <property type="match status" value="1"/>
</dbReference>
<keyword evidence="4" id="KW-0966">Cell projection</keyword>